<gene>
    <name evidence="2" type="ORF">ACHAWO_012946</name>
</gene>
<dbReference type="AlphaFoldDB" id="A0ABD3PQ10"/>
<evidence type="ECO:0000313" key="2">
    <source>
        <dbReference type="EMBL" id="KAL3790164.1"/>
    </source>
</evidence>
<dbReference type="InterPro" id="IPR050600">
    <property type="entry name" value="SETD3_SETD6_MTase"/>
</dbReference>
<reference evidence="2 3" key="1">
    <citation type="submission" date="2024-10" db="EMBL/GenBank/DDBJ databases">
        <title>Updated reference genomes for cyclostephanoid diatoms.</title>
        <authorList>
            <person name="Roberts W.R."/>
            <person name="Alverson A.J."/>
        </authorList>
    </citation>
    <scope>NUCLEOTIDE SEQUENCE [LARGE SCALE GENOMIC DNA]</scope>
    <source>
        <strain evidence="2 3">AJA010-31</strain>
    </source>
</reference>
<dbReference type="PANTHER" id="PTHR13271:SF137">
    <property type="entry name" value="SET DOMAIN-CONTAINING PROTEIN"/>
    <property type="match status" value="1"/>
</dbReference>
<dbReference type="Gene3D" id="3.90.1410.10">
    <property type="entry name" value="set domain protein methyltransferase, domain 1"/>
    <property type="match status" value="1"/>
</dbReference>
<proteinExistence type="predicted"/>
<evidence type="ECO:0000313" key="3">
    <source>
        <dbReference type="Proteomes" id="UP001530400"/>
    </source>
</evidence>
<dbReference type="Proteomes" id="UP001530400">
    <property type="component" value="Unassembled WGS sequence"/>
</dbReference>
<evidence type="ECO:0008006" key="4">
    <source>
        <dbReference type="Google" id="ProtNLM"/>
    </source>
</evidence>
<comment type="caution">
    <text evidence="2">The sequence shown here is derived from an EMBL/GenBank/DDBJ whole genome shotgun (WGS) entry which is preliminary data.</text>
</comment>
<dbReference type="SUPFAM" id="SSF82199">
    <property type="entry name" value="SET domain"/>
    <property type="match status" value="1"/>
</dbReference>
<dbReference type="EMBL" id="JALLPJ020000508">
    <property type="protein sequence ID" value="KAL3790164.1"/>
    <property type="molecule type" value="Genomic_DNA"/>
</dbReference>
<sequence>MRLVNAAASLAALASVIDVHAFTASTILSHRTSSSLLLPAHISTSEESPRNLDNFESWCSAYGVQKMDGIQLYTEDGLDYQLVTTADLSAGSAVIFIPAEMVLSSSVIGRELESMSGSVAKAVEKLGKIGGAGSTSKFYLFLKILMEYEAQENSAYLPWLDSLPRLHFSAVSMTDFCYECLPPLVFNLSRAERLKFDNFVQVLKNVDLVSDAVKSNEEVLKWAFNSVYTRTYSEKEGQYEGDVALVPYADMLNHAAVPETELYFDDEGNCMVYTLVDVPANSPLRISYGDPTNPSFLFARYGKSNTILYVLFVSALVYIFDRLTIYHCAFSGFMDESSPAGFCKMMDIPKSEENVAMGMDPTKMLFYHETGDMSQEVLDVVLYAKVLSDKKYTQDAGDVKRQFYEAHMSGDEQTKAQIHEMYRYEVMNEILNHCDTFLELLGRLEEKGYSKSFDEHPRLPVILQHNELVKQTFIKVKANLEPLMEQYENGGGGVEWYSDDSWGEEYVQEDEYYQYGDEGYTEEYV</sequence>
<dbReference type="PANTHER" id="PTHR13271">
    <property type="entry name" value="UNCHARACTERIZED PUTATIVE METHYLTRANSFERASE"/>
    <property type="match status" value="1"/>
</dbReference>
<keyword evidence="1" id="KW-0732">Signal</keyword>
<feature type="signal peptide" evidence="1">
    <location>
        <begin position="1"/>
        <end position="21"/>
    </location>
</feature>
<accession>A0ABD3PQ10</accession>
<name>A0ABD3PQ10_9STRA</name>
<keyword evidence="3" id="KW-1185">Reference proteome</keyword>
<organism evidence="2 3">
    <name type="scientific">Cyclotella atomus</name>
    <dbReference type="NCBI Taxonomy" id="382360"/>
    <lineage>
        <taxon>Eukaryota</taxon>
        <taxon>Sar</taxon>
        <taxon>Stramenopiles</taxon>
        <taxon>Ochrophyta</taxon>
        <taxon>Bacillariophyta</taxon>
        <taxon>Coscinodiscophyceae</taxon>
        <taxon>Thalassiosirophycidae</taxon>
        <taxon>Stephanodiscales</taxon>
        <taxon>Stephanodiscaceae</taxon>
        <taxon>Cyclotella</taxon>
    </lineage>
</organism>
<protein>
    <recommendedName>
        <fullName evidence="4">SET domain-containing protein</fullName>
    </recommendedName>
</protein>
<feature type="chain" id="PRO_5044881929" description="SET domain-containing protein" evidence="1">
    <location>
        <begin position="22"/>
        <end position="525"/>
    </location>
</feature>
<dbReference type="InterPro" id="IPR046341">
    <property type="entry name" value="SET_dom_sf"/>
</dbReference>
<dbReference type="CDD" id="cd10527">
    <property type="entry name" value="SET_LSMT"/>
    <property type="match status" value="1"/>
</dbReference>
<evidence type="ECO:0000256" key="1">
    <source>
        <dbReference type="SAM" id="SignalP"/>
    </source>
</evidence>